<feature type="transmembrane region" description="Helical" evidence="2">
    <location>
        <begin position="64"/>
        <end position="83"/>
    </location>
</feature>
<feature type="compositionally biased region" description="Basic and acidic residues" evidence="1">
    <location>
        <begin position="9"/>
        <end position="20"/>
    </location>
</feature>
<evidence type="ECO:0000313" key="4">
    <source>
        <dbReference type="Proteomes" id="UP000192247"/>
    </source>
</evidence>
<accession>A0A1V9Y1J4</accession>
<dbReference type="Proteomes" id="UP000192247">
    <property type="component" value="Unassembled WGS sequence"/>
</dbReference>
<sequence>MVQSSIVSRDMEQICGKQEEESGSECVLSRLSKKLLLIEAVNSSPRSGNSTSEKRLLSRIGPRVALPWCFGGVGCVAVGGVSARGAEMRDMTMPA</sequence>
<protein>
    <submittedName>
        <fullName evidence="3">Uncharacterized protein</fullName>
    </submittedName>
</protein>
<proteinExistence type="predicted"/>
<evidence type="ECO:0000256" key="1">
    <source>
        <dbReference type="SAM" id="MobiDB-lite"/>
    </source>
</evidence>
<organism evidence="3 4">
    <name type="scientific">Tropilaelaps mercedesae</name>
    <dbReference type="NCBI Taxonomy" id="418985"/>
    <lineage>
        <taxon>Eukaryota</taxon>
        <taxon>Metazoa</taxon>
        <taxon>Ecdysozoa</taxon>
        <taxon>Arthropoda</taxon>
        <taxon>Chelicerata</taxon>
        <taxon>Arachnida</taxon>
        <taxon>Acari</taxon>
        <taxon>Parasitiformes</taxon>
        <taxon>Mesostigmata</taxon>
        <taxon>Gamasina</taxon>
        <taxon>Dermanyssoidea</taxon>
        <taxon>Laelapidae</taxon>
        <taxon>Tropilaelaps</taxon>
    </lineage>
</organism>
<keyword evidence="4" id="KW-1185">Reference proteome</keyword>
<keyword evidence="2" id="KW-1133">Transmembrane helix</keyword>
<name>A0A1V9Y1J4_9ACAR</name>
<feature type="region of interest" description="Disordered" evidence="1">
    <location>
        <begin position="1"/>
        <end position="23"/>
    </location>
</feature>
<dbReference type="InParanoid" id="A0A1V9Y1J4"/>
<comment type="caution">
    <text evidence="3">The sequence shown here is derived from an EMBL/GenBank/DDBJ whole genome shotgun (WGS) entry which is preliminary data.</text>
</comment>
<dbReference type="EMBL" id="MNPL01000875">
    <property type="protein sequence ID" value="OQR79627.1"/>
    <property type="molecule type" value="Genomic_DNA"/>
</dbReference>
<evidence type="ECO:0000313" key="3">
    <source>
        <dbReference type="EMBL" id="OQR79627.1"/>
    </source>
</evidence>
<evidence type="ECO:0000256" key="2">
    <source>
        <dbReference type="SAM" id="Phobius"/>
    </source>
</evidence>
<gene>
    <name evidence="3" type="ORF">BIW11_05600</name>
</gene>
<reference evidence="3 4" key="1">
    <citation type="journal article" date="2017" name="Gigascience">
        <title>Draft genome of the honey bee ectoparasitic mite, Tropilaelaps mercedesae, is shaped by the parasitic life history.</title>
        <authorList>
            <person name="Dong X."/>
            <person name="Armstrong S.D."/>
            <person name="Xia D."/>
            <person name="Makepeace B.L."/>
            <person name="Darby A.C."/>
            <person name="Kadowaki T."/>
        </authorList>
    </citation>
    <scope>NUCLEOTIDE SEQUENCE [LARGE SCALE GENOMIC DNA]</scope>
    <source>
        <strain evidence="3">Wuxi-XJTLU</strain>
    </source>
</reference>
<keyword evidence="2" id="KW-0812">Transmembrane</keyword>
<keyword evidence="2" id="KW-0472">Membrane</keyword>
<dbReference type="AlphaFoldDB" id="A0A1V9Y1J4"/>